<proteinExistence type="predicted"/>
<reference evidence="1" key="1">
    <citation type="submission" date="2018-05" db="EMBL/GenBank/DDBJ databases">
        <authorList>
            <person name="Lanie J.A."/>
            <person name="Ng W.-L."/>
            <person name="Kazmierczak K.M."/>
            <person name="Andrzejewski T.M."/>
            <person name="Davidsen T.M."/>
            <person name="Wayne K.J."/>
            <person name="Tettelin H."/>
            <person name="Glass J.I."/>
            <person name="Rusch D."/>
            <person name="Podicherti R."/>
            <person name="Tsui H.-C.T."/>
            <person name="Winkler M.E."/>
        </authorList>
    </citation>
    <scope>NUCLEOTIDE SEQUENCE</scope>
</reference>
<dbReference type="Gene3D" id="3.90.190.10">
    <property type="entry name" value="Protein tyrosine phosphatase superfamily"/>
    <property type="match status" value="1"/>
</dbReference>
<dbReference type="InterPro" id="IPR029021">
    <property type="entry name" value="Prot-tyrosine_phosphatase-like"/>
</dbReference>
<protein>
    <recommendedName>
        <fullName evidence="2">Phosphatase</fullName>
    </recommendedName>
</protein>
<dbReference type="CDD" id="cd14503">
    <property type="entry name" value="PTP-bact"/>
    <property type="match status" value="1"/>
</dbReference>
<name>A0A381QNM7_9ZZZZ</name>
<evidence type="ECO:0008006" key="2">
    <source>
        <dbReference type="Google" id="ProtNLM"/>
    </source>
</evidence>
<dbReference type="EMBL" id="UINC01001427">
    <property type="protein sequence ID" value="SUZ80438.1"/>
    <property type="molecule type" value="Genomic_DNA"/>
</dbReference>
<dbReference type="AlphaFoldDB" id="A0A381QNM7"/>
<accession>A0A381QNM7</accession>
<gene>
    <name evidence="1" type="ORF">METZ01_LOCUS33292</name>
</gene>
<organism evidence="1">
    <name type="scientific">marine metagenome</name>
    <dbReference type="NCBI Taxonomy" id="408172"/>
    <lineage>
        <taxon>unclassified sequences</taxon>
        <taxon>metagenomes</taxon>
        <taxon>ecological metagenomes</taxon>
    </lineage>
</organism>
<sequence length="184" mass="21876">MKILFYACLLITPLLFAKDSQDISNPLNNIFNYYEYTDYFSSSGQLTSKQIPILRDNKFERIIYIAFLDQKNAVSNEDRLVIDHGMQFIYIPVEWNSPRKKDFYLFTNIMLNQPKVRTLLHCQANYRASVFSFLHRVINENINILEAKLTLNKIWKPNKVWKNFIFDILNENNISPFCKGCKWD</sequence>
<evidence type="ECO:0000313" key="1">
    <source>
        <dbReference type="EMBL" id="SUZ80438.1"/>
    </source>
</evidence>
<dbReference type="SUPFAM" id="SSF52799">
    <property type="entry name" value="(Phosphotyrosine protein) phosphatases II"/>
    <property type="match status" value="1"/>
</dbReference>